<dbReference type="PANTHER" id="PTHR39613">
    <property type="entry name" value="ANCHORED CELL WALL PROTEIN, PUTATIVE (AFU_ORTHOLOGUE AFUA_4G08960)-RELATED"/>
    <property type="match status" value="1"/>
</dbReference>
<dbReference type="Proteomes" id="UP000013776">
    <property type="component" value="Unassembled WGS sequence"/>
</dbReference>
<comment type="caution">
    <text evidence="3">The sequence shown here is derived from an EMBL/GenBank/DDBJ whole genome shotgun (WGS) entry which is preliminary data.</text>
</comment>
<sequence length="373" mass="38102">MLFRCAALFGLALAIPVEKRAIPDYYSQADGQIIKNPTSTTGLTPLTLTLTSAGGLIDQANRICYTVVATGQLQCSTPVITQPVTQTGFSNINGNLAQNGNTVFYQCETVGGQANNFHIYNHNDGEICFQTTIPLGSPIAAATTAATKAASTVVVVTAVRTSTVTTSGRTSTVVLTSTFTTTRAVTVVVTRTSTTLRPATTTAKAGAAAPTVVAASTAAPTSPNLYPRLIVPVVTGQGAQGTKFFVTVNSNTKSDLLFDVAANSGYKTCTLVGRFPVGGSPTSSGAYGSAQIQASLLTTNINTSTSAASQPAVKTDLGTRAAGTATNGANAVYASFAVTAGQSYSIALTAVSGSINLFEDYNAPVVGYTLNCV</sequence>
<evidence type="ECO:0000313" key="3">
    <source>
        <dbReference type="EMBL" id="CCG82341.1"/>
    </source>
</evidence>
<dbReference type="EMBL" id="CAHR02000080">
    <property type="protein sequence ID" value="CCG82341.1"/>
    <property type="molecule type" value="Genomic_DNA"/>
</dbReference>
<organism evidence="3 4">
    <name type="scientific">Taphrina deformans (strain PYCC 5710 / ATCC 11124 / CBS 356.35 / IMI 108563 / JCM 9778 / NBRC 8474)</name>
    <name type="common">Peach leaf curl fungus</name>
    <name type="synonym">Lalaria deformans</name>
    <dbReference type="NCBI Taxonomy" id="1097556"/>
    <lineage>
        <taxon>Eukaryota</taxon>
        <taxon>Fungi</taxon>
        <taxon>Dikarya</taxon>
        <taxon>Ascomycota</taxon>
        <taxon>Taphrinomycotina</taxon>
        <taxon>Taphrinomycetes</taxon>
        <taxon>Taphrinales</taxon>
        <taxon>Taphrinaceae</taxon>
        <taxon>Taphrina</taxon>
    </lineage>
</organism>
<evidence type="ECO:0000313" key="4">
    <source>
        <dbReference type="Proteomes" id="UP000013776"/>
    </source>
</evidence>
<evidence type="ECO:0000259" key="2">
    <source>
        <dbReference type="Pfam" id="PF22799"/>
    </source>
</evidence>
<accession>R4X9D0</accession>
<dbReference type="PANTHER" id="PTHR39613:SF1">
    <property type="entry name" value="ANCHORED CELL WALL PROTEIN, PUTATIVE (AFU_ORTHOLOGUE AFUA_4G08960)-RELATED"/>
    <property type="match status" value="1"/>
</dbReference>
<dbReference type="Pfam" id="PF22799">
    <property type="entry name" value="PIR1-like_C"/>
    <property type="match status" value="1"/>
</dbReference>
<dbReference type="InterPro" id="IPR054508">
    <property type="entry name" value="PIR1-like_C"/>
</dbReference>
<dbReference type="Pfam" id="PF09792">
    <property type="entry name" value="But2"/>
    <property type="match status" value="1"/>
</dbReference>
<reference evidence="3 4" key="1">
    <citation type="journal article" date="2013" name="MBio">
        <title>Genome sequencing of the plant pathogen Taphrina deformans, the causal agent of peach leaf curl.</title>
        <authorList>
            <person name="Cisse O.H."/>
            <person name="Almeida J.M.G.C.F."/>
            <person name="Fonseca A."/>
            <person name="Kumar A.A."/>
            <person name="Salojaervi J."/>
            <person name="Overmyer K."/>
            <person name="Hauser P.M."/>
            <person name="Pagni M."/>
        </authorList>
    </citation>
    <scope>NUCLEOTIDE SEQUENCE [LARGE SCALE GENOMIC DNA]</scope>
    <source>
        <strain evidence="4">PYCC 5710 / ATCC 11124 / CBS 356.35 / IMI 108563 / JCM 9778 / NBRC 8474</strain>
    </source>
</reference>
<gene>
    <name evidence="3" type="ORF">TAPDE_002363</name>
</gene>
<feature type="domain" description="Ubiquitin 3 binding protein But2 C-terminal" evidence="1">
    <location>
        <begin position="226"/>
        <end position="362"/>
    </location>
</feature>
<dbReference type="AlphaFoldDB" id="R4X9D0"/>
<keyword evidence="4" id="KW-1185">Reference proteome</keyword>
<feature type="domain" description="Cell wall mannoprotein PIR1-like C-terminal" evidence="2">
    <location>
        <begin position="54"/>
        <end position="128"/>
    </location>
</feature>
<name>R4X9D0_TAPDE</name>
<dbReference type="VEuPathDB" id="FungiDB:TAPDE_002363"/>
<dbReference type="InterPro" id="IPR018620">
    <property type="entry name" value="Ubiquitin3-bd_protein_But2_C"/>
</dbReference>
<proteinExistence type="predicted"/>
<evidence type="ECO:0000259" key="1">
    <source>
        <dbReference type="Pfam" id="PF09792"/>
    </source>
</evidence>
<dbReference type="STRING" id="1097556.R4X9D0"/>
<protein>
    <submittedName>
        <fullName evidence="3">Uncharacterized protein</fullName>
    </submittedName>
</protein>